<dbReference type="PRINTS" id="PR00834">
    <property type="entry name" value="PROTEASES2C"/>
</dbReference>
<protein>
    <submittedName>
        <fullName evidence="5">Serine protease Do</fullName>
    </submittedName>
</protein>
<dbReference type="EMBL" id="PGFF01000001">
    <property type="protein sequence ID" value="PJJ73347.1"/>
    <property type="molecule type" value="Genomic_DNA"/>
</dbReference>
<dbReference type="InterPro" id="IPR051201">
    <property type="entry name" value="Chloro_Bact_Ser_Proteases"/>
</dbReference>
<dbReference type="SMART" id="SM00228">
    <property type="entry name" value="PDZ"/>
    <property type="match status" value="1"/>
</dbReference>
<dbReference type="GO" id="GO:0004252">
    <property type="term" value="F:serine-type endopeptidase activity"/>
    <property type="evidence" value="ECO:0007669"/>
    <property type="project" value="InterPro"/>
</dbReference>
<reference evidence="5 6" key="1">
    <citation type="submission" date="2017-11" db="EMBL/GenBank/DDBJ databases">
        <title>Genomic Encyclopedia of Archaeal and Bacterial Type Strains, Phase II (KMG-II): From Individual Species to Whole Genera.</title>
        <authorList>
            <person name="Goeker M."/>
        </authorList>
    </citation>
    <scope>NUCLEOTIDE SEQUENCE [LARGE SCALE GENOMIC DNA]</scope>
    <source>
        <strain evidence="5 6">DSM 27393</strain>
    </source>
</reference>
<dbReference type="InterPro" id="IPR001478">
    <property type="entry name" value="PDZ"/>
</dbReference>
<comment type="similarity">
    <text evidence="1">Belongs to the peptidase S1C family.</text>
</comment>
<dbReference type="PROSITE" id="PS51257">
    <property type="entry name" value="PROKAR_LIPOPROTEIN"/>
    <property type="match status" value="1"/>
</dbReference>
<dbReference type="Proteomes" id="UP000228758">
    <property type="component" value="Unassembled WGS sequence"/>
</dbReference>
<dbReference type="InterPro" id="IPR043504">
    <property type="entry name" value="Peptidase_S1_PA_chymotrypsin"/>
</dbReference>
<dbReference type="AlphaFoldDB" id="A0A2M9CN59"/>
<dbReference type="Gene3D" id="2.40.10.10">
    <property type="entry name" value="Trypsin-like serine proteases"/>
    <property type="match status" value="2"/>
</dbReference>
<evidence type="ECO:0000256" key="2">
    <source>
        <dbReference type="ARBA" id="ARBA00022670"/>
    </source>
</evidence>
<dbReference type="GO" id="GO:0006508">
    <property type="term" value="P:proteolysis"/>
    <property type="evidence" value="ECO:0007669"/>
    <property type="project" value="UniProtKB-KW"/>
</dbReference>
<evidence type="ECO:0000256" key="1">
    <source>
        <dbReference type="ARBA" id="ARBA00010541"/>
    </source>
</evidence>
<dbReference type="PANTHER" id="PTHR43343:SF3">
    <property type="entry name" value="PROTEASE DO-LIKE 8, CHLOROPLASTIC"/>
    <property type="match status" value="1"/>
</dbReference>
<sequence>MNTSDIRDRRRRNAKRGASLGALTVALPLALTACFPLPGAGGGSAASGVGFDDVQKAVIQIESVGTFVSPEEGGYEAAGRGSGFIIDDSGIAVTNNHVVVGAGTLKVWRGGDTSDTLNAKVLGSSECLDLAVIDLQGDGYPALGWHEGKIPTAMDVYAAGFPLGDPEFTMTRGIVSKADTPTDTPWASLDHVIEHDAKIRSGNSGGPLVDEQGRIVGVNYAGNDQYDTNLAIHRDEVEEAIESLKKGEDVLSLGINGTGLTDEEGTGLGIWVNSVASGSTADKAGVKPGDLLTRMEGVTLGTDGTMADYCDVLRTHGQDATLSVELYRPSEDVYYDGQFNGDAVEAVSVLSQTDQNAGTQSGGGDSSAASDVEYTEITDDSGGLLVEAPAAWNQVDGSAMTDGKGNVYKRIDASPDLAGFNAGWDVPGVSVIASDTAATNTTPQEWLDLVAGAAQQGGCQLATHDVFEDGYHTGVFDYYTGCGDNDADYLMVAALANDGSYLTALAVQALTEQDLDAIDHAVGSFIAQF</sequence>
<evidence type="ECO:0000259" key="4">
    <source>
        <dbReference type="PROSITE" id="PS50106"/>
    </source>
</evidence>
<dbReference type="Gene3D" id="2.30.42.10">
    <property type="match status" value="1"/>
</dbReference>
<dbReference type="InterPro" id="IPR001940">
    <property type="entry name" value="Peptidase_S1C"/>
</dbReference>
<dbReference type="InterPro" id="IPR009003">
    <property type="entry name" value="Peptidase_S1_PA"/>
</dbReference>
<organism evidence="5 6">
    <name type="scientific">Diaminobutyricimonas aerilata</name>
    <dbReference type="NCBI Taxonomy" id="1162967"/>
    <lineage>
        <taxon>Bacteria</taxon>
        <taxon>Bacillati</taxon>
        <taxon>Actinomycetota</taxon>
        <taxon>Actinomycetes</taxon>
        <taxon>Micrococcales</taxon>
        <taxon>Microbacteriaceae</taxon>
        <taxon>Diaminobutyricimonas</taxon>
    </lineage>
</organism>
<evidence type="ECO:0000313" key="5">
    <source>
        <dbReference type="EMBL" id="PJJ73347.1"/>
    </source>
</evidence>
<keyword evidence="2 5" id="KW-0645">Protease</keyword>
<accession>A0A2M9CN59</accession>
<dbReference type="SUPFAM" id="SSF50494">
    <property type="entry name" value="Trypsin-like serine proteases"/>
    <property type="match status" value="1"/>
</dbReference>
<evidence type="ECO:0000256" key="3">
    <source>
        <dbReference type="ARBA" id="ARBA00022801"/>
    </source>
</evidence>
<dbReference type="PANTHER" id="PTHR43343">
    <property type="entry name" value="PEPTIDASE S12"/>
    <property type="match status" value="1"/>
</dbReference>
<gene>
    <name evidence="5" type="ORF">CLV46_2933</name>
</gene>
<dbReference type="SUPFAM" id="SSF50156">
    <property type="entry name" value="PDZ domain-like"/>
    <property type="match status" value="1"/>
</dbReference>
<dbReference type="Pfam" id="PF13365">
    <property type="entry name" value="Trypsin_2"/>
    <property type="match status" value="1"/>
</dbReference>
<evidence type="ECO:0000313" key="6">
    <source>
        <dbReference type="Proteomes" id="UP000228758"/>
    </source>
</evidence>
<keyword evidence="6" id="KW-1185">Reference proteome</keyword>
<feature type="domain" description="PDZ" evidence="4">
    <location>
        <begin position="238"/>
        <end position="328"/>
    </location>
</feature>
<comment type="caution">
    <text evidence="5">The sequence shown here is derived from an EMBL/GenBank/DDBJ whole genome shotgun (WGS) entry which is preliminary data.</text>
</comment>
<dbReference type="InterPro" id="IPR041489">
    <property type="entry name" value="PDZ_6"/>
</dbReference>
<dbReference type="InterPro" id="IPR036034">
    <property type="entry name" value="PDZ_sf"/>
</dbReference>
<proteinExistence type="inferred from homology"/>
<dbReference type="Pfam" id="PF17820">
    <property type="entry name" value="PDZ_6"/>
    <property type="match status" value="1"/>
</dbReference>
<dbReference type="RefSeq" id="WP_170028594.1">
    <property type="nucleotide sequence ID" value="NZ_PGFF01000001.1"/>
</dbReference>
<dbReference type="PROSITE" id="PS50106">
    <property type="entry name" value="PDZ"/>
    <property type="match status" value="1"/>
</dbReference>
<name>A0A2M9CN59_9MICO</name>
<keyword evidence="3" id="KW-0378">Hydrolase</keyword>